<dbReference type="PANTHER" id="PTHR24346:SF30">
    <property type="entry name" value="MATERNAL EMBRYONIC LEUCINE ZIPPER KINASE"/>
    <property type="match status" value="1"/>
</dbReference>
<dbReference type="InterPro" id="IPR000719">
    <property type="entry name" value="Prot_kinase_dom"/>
</dbReference>
<dbReference type="GO" id="GO:0035556">
    <property type="term" value="P:intracellular signal transduction"/>
    <property type="evidence" value="ECO:0007669"/>
    <property type="project" value="TreeGrafter"/>
</dbReference>
<dbReference type="AlphaFoldDB" id="A0A422Q7C3"/>
<evidence type="ECO:0000256" key="1">
    <source>
        <dbReference type="ARBA" id="ARBA00022741"/>
    </source>
</evidence>
<keyword evidence="1 3" id="KW-0547">Nucleotide-binding</keyword>
<dbReference type="GO" id="GO:0004674">
    <property type="term" value="F:protein serine/threonine kinase activity"/>
    <property type="evidence" value="ECO:0007669"/>
    <property type="project" value="TreeGrafter"/>
</dbReference>
<evidence type="ECO:0000259" key="5">
    <source>
        <dbReference type="PROSITE" id="PS50011"/>
    </source>
</evidence>
<protein>
    <submittedName>
        <fullName evidence="6">Protein kinase</fullName>
        <ecNumber evidence="6">2.7.11.-</ecNumber>
    </submittedName>
</protein>
<keyword evidence="6" id="KW-0808">Transferase</keyword>
<evidence type="ECO:0000313" key="6">
    <source>
        <dbReference type="EMBL" id="RNF25860.1"/>
    </source>
</evidence>
<dbReference type="PANTHER" id="PTHR24346">
    <property type="entry name" value="MAP/MICROTUBULE AFFINITY-REGULATING KINASE"/>
    <property type="match status" value="1"/>
</dbReference>
<dbReference type="PROSITE" id="PS00108">
    <property type="entry name" value="PROTEIN_KINASE_ST"/>
    <property type="match status" value="1"/>
</dbReference>
<accession>A0A422Q7C3</accession>
<evidence type="ECO:0000256" key="3">
    <source>
        <dbReference type="PROSITE-ProRule" id="PRU10141"/>
    </source>
</evidence>
<evidence type="ECO:0000256" key="2">
    <source>
        <dbReference type="ARBA" id="ARBA00022840"/>
    </source>
</evidence>
<dbReference type="SUPFAM" id="SSF56112">
    <property type="entry name" value="Protein kinase-like (PK-like)"/>
    <property type="match status" value="1"/>
</dbReference>
<evidence type="ECO:0000256" key="4">
    <source>
        <dbReference type="SAM" id="MobiDB-lite"/>
    </source>
</evidence>
<dbReference type="EC" id="2.7.11.-" evidence="6"/>
<feature type="region of interest" description="Disordered" evidence="4">
    <location>
        <begin position="178"/>
        <end position="218"/>
    </location>
</feature>
<keyword evidence="6" id="KW-0418">Kinase</keyword>
<evidence type="ECO:0000313" key="7">
    <source>
        <dbReference type="Proteomes" id="UP000284403"/>
    </source>
</evidence>
<dbReference type="SMART" id="SM00220">
    <property type="entry name" value="S_TKc"/>
    <property type="match status" value="1"/>
</dbReference>
<dbReference type="Proteomes" id="UP000284403">
    <property type="component" value="Unassembled WGS sequence"/>
</dbReference>
<dbReference type="GO" id="GO:0005737">
    <property type="term" value="C:cytoplasm"/>
    <property type="evidence" value="ECO:0007669"/>
    <property type="project" value="TreeGrafter"/>
</dbReference>
<dbReference type="InterPro" id="IPR011009">
    <property type="entry name" value="Kinase-like_dom_sf"/>
</dbReference>
<dbReference type="Pfam" id="PF00069">
    <property type="entry name" value="Pkinase"/>
    <property type="match status" value="1"/>
</dbReference>
<dbReference type="InterPro" id="IPR017441">
    <property type="entry name" value="Protein_kinase_ATP_BS"/>
</dbReference>
<dbReference type="EMBL" id="MKKU01000069">
    <property type="protein sequence ID" value="RNF25860.1"/>
    <property type="molecule type" value="Genomic_DNA"/>
</dbReference>
<comment type="caution">
    <text evidence="6">The sequence shown here is derived from an EMBL/GenBank/DDBJ whole genome shotgun (WGS) entry which is preliminary data.</text>
</comment>
<keyword evidence="7" id="KW-1185">Reference proteome</keyword>
<dbReference type="Gene3D" id="3.30.200.20">
    <property type="entry name" value="Phosphorylase Kinase, domain 1"/>
    <property type="match status" value="1"/>
</dbReference>
<dbReference type="RefSeq" id="XP_029231066.1">
    <property type="nucleotide sequence ID" value="XM_029368839.1"/>
</dbReference>
<dbReference type="GO" id="GO:0005524">
    <property type="term" value="F:ATP binding"/>
    <property type="evidence" value="ECO:0007669"/>
    <property type="project" value="UniProtKB-UniRule"/>
</dbReference>
<dbReference type="OrthoDB" id="68483at2759"/>
<name>A0A422Q7C3_9TRYP</name>
<gene>
    <name evidence="6" type="ORF">Tco025E_01903</name>
</gene>
<proteinExistence type="predicted"/>
<dbReference type="InterPro" id="IPR008271">
    <property type="entry name" value="Ser/Thr_kinase_AS"/>
</dbReference>
<dbReference type="Gene3D" id="1.10.510.10">
    <property type="entry name" value="Transferase(Phosphotransferase) domain 1"/>
    <property type="match status" value="1"/>
</dbReference>
<reference evidence="6 7" key="1">
    <citation type="journal article" date="2018" name="BMC Genomics">
        <title>Genomic comparison of Trypanosoma conorhini and Trypanosoma rangeli to Trypanosoma cruzi strains of high and low virulence.</title>
        <authorList>
            <person name="Bradwell K.R."/>
            <person name="Koparde V.N."/>
            <person name="Matveyev A.V."/>
            <person name="Serrano M.G."/>
            <person name="Alves J.M."/>
            <person name="Parikh H."/>
            <person name="Huang B."/>
            <person name="Lee V."/>
            <person name="Espinosa-Alvarez O."/>
            <person name="Ortiz P.A."/>
            <person name="Costa-Martins A.G."/>
            <person name="Teixeira M.M."/>
            <person name="Buck G.A."/>
        </authorList>
    </citation>
    <scope>NUCLEOTIDE SEQUENCE [LARGE SCALE GENOMIC DNA]</scope>
    <source>
        <strain evidence="6 7">025E</strain>
    </source>
</reference>
<dbReference type="PROSITE" id="PS00107">
    <property type="entry name" value="PROTEIN_KINASE_ATP"/>
    <property type="match status" value="1"/>
</dbReference>
<dbReference type="GeneID" id="40315514"/>
<keyword evidence="2 3" id="KW-0067">ATP-binding</keyword>
<organism evidence="6 7">
    <name type="scientific">Trypanosoma conorhini</name>
    <dbReference type="NCBI Taxonomy" id="83891"/>
    <lineage>
        <taxon>Eukaryota</taxon>
        <taxon>Discoba</taxon>
        <taxon>Euglenozoa</taxon>
        <taxon>Kinetoplastea</taxon>
        <taxon>Metakinetoplastina</taxon>
        <taxon>Trypanosomatida</taxon>
        <taxon>Trypanosomatidae</taxon>
        <taxon>Trypanosoma</taxon>
    </lineage>
</organism>
<feature type="domain" description="Protein kinase" evidence="5">
    <location>
        <begin position="243"/>
        <end position="523"/>
    </location>
</feature>
<dbReference type="CDD" id="cd14008">
    <property type="entry name" value="STKc_LKB1_CaMKK"/>
    <property type="match status" value="1"/>
</dbReference>
<feature type="binding site" evidence="3">
    <location>
        <position position="272"/>
    </location>
    <ligand>
        <name>ATP</name>
        <dbReference type="ChEBI" id="CHEBI:30616"/>
    </ligand>
</feature>
<dbReference type="PROSITE" id="PS50011">
    <property type="entry name" value="PROTEIN_KINASE_DOM"/>
    <property type="match status" value="1"/>
</dbReference>
<sequence length="579" mass="63059">MTSTVEMAAAQSGRQHAIAYPCPPPAQRSLAVEGRARCAREAQRQGEPLPLTAEALLSWYAKAVHKVCDVATPHTLETSEQPLLAVTLPRGKEWELGTGAEAERLFSRMSHADLVSFCCQVHWLLSGVPQNDCGGSVVSPLHAAGEEAAGNAYCAPLLEGAPHRQESEEEELKLRQRLPAATMGGTHPTAGKTTVDGDKSASLVPPPRSRRYSVPRSPAEQVSTTRYLHKEDWFGGAKILNEYVVLKNIGKGTSGKVKLAYSFSRQETVAIKIIHRPKVRDNQLAFYKDASAKQAEALQREIEVMKRLQHENIVTLYEVIDDPAAEKLYLVMQYIDNGTIAVVGPDGRCPKMAPETLLLYARQILAGLEYLHDCNVVHRDIKPENILIDKKNSAFLADFGVAAFLEQGAEDVLNRFEGTPSFMPPEMFSLKGEAEDASHSADEGARGSPFALDVWSLGVAFYTLLVGRVPFLSVEAIEAVRRAPVVIADEVPEAWRQLLQSMLSADPRQRPHVSAVRSEVERMARTAVTRQQEDVSPILAGCDVGDALTPPATNTGNVCSIASPMCASGQTSSFFCLVS</sequence>